<dbReference type="Proteomes" id="UP000076744">
    <property type="component" value="Unassembled WGS sequence"/>
</dbReference>
<proteinExistence type="predicted"/>
<keyword evidence="2" id="KW-1185">Reference proteome</keyword>
<dbReference type="GeneID" id="30025321"/>
<dbReference type="RefSeq" id="XP_018700157.1">
    <property type="nucleotide sequence ID" value="XM_018852632.1"/>
</dbReference>
<comment type="caution">
    <text evidence="1">The sequence shown here is derived from an EMBL/GenBank/DDBJ whole genome shotgun (WGS) entry which is preliminary data.</text>
</comment>
<name>A0A162I6T7_CORFA</name>
<evidence type="ECO:0000313" key="2">
    <source>
        <dbReference type="Proteomes" id="UP000076744"/>
    </source>
</evidence>
<dbReference type="EMBL" id="AZHB01000040">
    <property type="protein sequence ID" value="OAA53075.1"/>
    <property type="molecule type" value="Genomic_DNA"/>
</dbReference>
<organism evidence="1 2">
    <name type="scientific">Cordyceps fumosorosea (strain ARSEF 2679)</name>
    <name type="common">Isaria fumosorosea</name>
    <dbReference type="NCBI Taxonomy" id="1081104"/>
    <lineage>
        <taxon>Eukaryota</taxon>
        <taxon>Fungi</taxon>
        <taxon>Dikarya</taxon>
        <taxon>Ascomycota</taxon>
        <taxon>Pezizomycotina</taxon>
        <taxon>Sordariomycetes</taxon>
        <taxon>Hypocreomycetidae</taxon>
        <taxon>Hypocreales</taxon>
        <taxon>Cordycipitaceae</taxon>
        <taxon>Cordyceps</taxon>
    </lineage>
</organism>
<sequence>MSTVRATVLKQWMNLGYPGGAALPVFDVIGTDAFQEADVLGISRGCTKWNVAVRTWRSCRDTSTRRLR</sequence>
<accession>A0A162I6T7</accession>
<gene>
    <name evidence="1" type="ORF">ISF_09029</name>
</gene>
<dbReference type="AlphaFoldDB" id="A0A162I6T7"/>
<reference evidence="1 2" key="1">
    <citation type="journal article" date="2016" name="Genome Biol. Evol.">
        <title>Divergent and convergent evolution of fungal pathogenicity.</title>
        <authorList>
            <person name="Shang Y."/>
            <person name="Xiao G."/>
            <person name="Zheng P."/>
            <person name="Cen K."/>
            <person name="Zhan S."/>
            <person name="Wang C."/>
        </authorList>
    </citation>
    <scope>NUCLEOTIDE SEQUENCE [LARGE SCALE GENOMIC DNA]</scope>
    <source>
        <strain evidence="1 2">ARSEF 2679</strain>
    </source>
</reference>
<dbReference type="STRING" id="1081104.A0A162I6T7"/>
<evidence type="ECO:0000313" key="1">
    <source>
        <dbReference type="EMBL" id="OAA53075.1"/>
    </source>
</evidence>
<protein>
    <submittedName>
        <fullName evidence="1">Uncharacterized protein</fullName>
    </submittedName>
</protein>